<evidence type="ECO:0000313" key="10">
    <source>
        <dbReference type="Proteomes" id="UP000019591"/>
    </source>
</evidence>
<dbReference type="GO" id="GO:0015095">
    <property type="term" value="F:magnesium ion transmembrane transporter activity"/>
    <property type="evidence" value="ECO:0007669"/>
    <property type="project" value="UniProtKB-UniRule"/>
</dbReference>
<dbReference type="RefSeq" id="WP_025435830.1">
    <property type="nucleotide sequence ID" value="NZ_CP007452.1"/>
</dbReference>
<keyword evidence="4 8" id="KW-1003">Cell membrane</keyword>
<comment type="function">
    <text evidence="8">Mediates influx of magnesium ions.</text>
</comment>
<dbReference type="STRING" id="1286171.EAL2_c15560"/>
<dbReference type="Gene3D" id="1.20.58.340">
    <property type="entry name" value="Magnesium transport protein CorA, transmembrane region"/>
    <property type="match status" value="2"/>
</dbReference>
<evidence type="ECO:0000256" key="4">
    <source>
        <dbReference type="ARBA" id="ARBA00022475"/>
    </source>
</evidence>
<keyword evidence="10" id="KW-1185">Reference proteome</keyword>
<dbReference type="OrthoDB" id="9803416at2"/>
<keyword evidence="3 8" id="KW-0813">Transport</keyword>
<comment type="subcellular location">
    <subcellularLocation>
        <location evidence="1">Cell membrane</location>
        <topology evidence="1">Multi-pass membrane protein</topology>
    </subcellularLocation>
    <subcellularLocation>
        <location evidence="8">Membrane</location>
        <topology evidence="8">Multi-pass membrane protein</topology>
    </subcellularLocation>
</comment>
<evidence type="ECO:0000313" key="9">
    <source>
        <dbReference type="EMBL" id="AHM56851.1"/>
    </source>
</evidence>
<dbReference type="GO" id="GO:0015087">
    <property type="term" value="F:cobalt ion transmembrane transporter activity"/>
    <property type="evidence" value="ECO:0007669"/>
    <property type="project" value="UniProtKB-UniRule"/>
</dbReference>
<dbReference type="SUPFAM" id="SSF144083">
    <property type="entry name" value="Magnesium transport protein CorA, transmembrane region"/>
    <property type="match status" value="1"/>
</dbReference>
<proteinExistence type="inferred from homology"/>
<organism evidence="9 10">
    <name type="scientific">Peptoclostridium acidaminophilum DSM 3953</name>
    <dbReference type="NCBI Taxonomy" id="1286171"/>
    <lineage>
        <taxon>Bacteria</taxon>
        <taxon>Bacillati</taxon>
        <taxon>Bacillota</taxon>
        <taxon>Clostridia</taxon>
        <taxon>Peptostreptococcales</taxon>
        <taxon>Peptoclostridiaceae</taxon>
        <taxon>Peptoclostridium</taxon>
    </lineage>
</organism>
<dbReference type="EMBL" id="CP007452">
    <property type="protein sequence ID" value="AHM56851.1"/>
    <property type="molecule type" value="Genomic_DNA"/>
</dbReference>
<reference evidence="9 10" key="1">
    <citation type="journal article" date="2014" name="Genome Announc.">
        <title>Complete Genome Sequence of Amino Acid-Utilizing Eubacterium acidaminophilum al-2 (DSM 3953).</title>
        <authorList>
            <person name="Poehlein A."/>
            <person name="Andreesen J.R."/>
            <person name="Daniel R."/>
        </authorList>
    </citation>
    <scope>NUCLEOTIDE SEQUENCE [LARGE SCALE GENOMIC DNA]</scope>
    <source>
        <strain evidence="9 10">DSM 3953</strain>
    </source>
</reference>
<dbReference type="SUPFAM" id="SSF143865">
    <property type="entry name" value="CorA soluble domain-like"/>
    <property type="match status" value="1"/>
</dbReference>
<protein>
    <recommendedName>
        <fullName evidence="8">Magnesium transport protein CorA</fullName>
    </recommendedName>
</protein>
<feature type="transmembrane region" description="Helical" evidence="8">
    <location>
        <begin position="297"/>
        <end position="317"/>
    </location>
</feature>
<gene>
    <name evidence="8 9" type="primary">corA</name>
    <name evidence="9" type="ORF">EAL2_c15560</name>
</gene>
<dbReference type="GO" id="GO:0000287">
    <property type="term" value="F:magnesium ion binding"/>
    <property type="evidence" value="ECO:0007669"/>
    <property type="project" value="TreeGrafter"/>
</dbReference>
<dbReference type="Gene3D" id="3.30.460.20">
    <property type="entry name" value="CorA soluble domain-like"/>
    <property type="match status" value="1"/>
</dbReference>
<accession>W8U7J3</accession>
<keyword evidence="6 8" id="KW-1133">Transmembrane helix</keyword>
<evidence type="ECO:0000256" key="1">
    <source>
        <dbReference type="ARBA" id="ARBA00004651"/>
    </source>
</evidence>
<dbReference type="InterPro" id="IPR045861">
    <property type="entry name" value="CorA_cytoplasmic_dom"/>
</dbReference>
<keyword evidence="8" id="KW-0406">Ion transport</keyword>
<dbReference type="InterPro" id="IPR004488">
    <property type="entry name" value="Mg/Co-transport_prot_CorA"/>
</dbReference>
<dbReference type="HOGENOM" id="CLU_007127_0_0_9"/>
<dbReference type="eggNOG" id="COG0598">
    <property type="taxonomic scope" value="Bacteria"/>
</dbReference>
<dbReference type="InterPro" id="IPR002523">
    <property type="entry name" value="MgTranspt_CorA/ZnTranspt_ZntB"/>
</dbReference>
<sequence>MKISSTKNISQKTGLPPGSLVHVGNHMQGHTDIEIIQFNEDSLAEITPKSADECFKQLSPDTLTWIRITGLGEIDKIEQIGSDFGIHPLLLEDILNTSHRISIEDFESYICTIFKILSYDESSGHIERDQVSLIFGENFVISFQERPTAIFNPALDHIRNPKSRLRKMKSDYLFYTLMDMVVDNYFVLVEKLGDMLEVLEEEIIENPSYATINKLHLMKREMIHLRKAIWPFREVLNRLQRSDSELIYDSTLMYFKDVYDHIIQVLDTIESFRDILSGMVDIYISISGNKMNEIMKVLTIMSTIFIPLTFLAGVYGMNFKYMPELELPWFYPWFFYGMLAAIALAMLAFFKKKRWI</sequence>
<comment type="similarity">
    <text evidence="2 8">Belongs to the CorA metal ion transporter (MIT) (TC 1.A.35) family.</text>
</comment>
<keyword evidence="7 8" id="KW-0472">Membrane</keyword>
<dbReference type="CDD" id="cd12828">
    <property type="entry name" value="TmCorA-like_1"/>
    <property type="match status" value="1"/>
</dbReference>
<dbReference type="AlphaFoldDB" id="W8U7J3"/>
<dbReference type="PATRIC" id="fig|1286171.3.peg.1506"/>
<dbReference type="FunFam" id="1.20.58.340:FF:000012">
    <property type="entry name" value="Magnesium transport protein CorA"/>
    <property type="match status" value="1"/>
</dbReference>
<evidence type="ECO:0000256" key="3">
    <source>
        <dbReference type="ARBA" id="ARBA00022448"/>
    </source>
</evidence>
<dbReference type="InterPro" id="IPR045863">
    <property type="entry name" value="CorA_TM1_TM2"/>
</dbReference>
<dbReference type="KEGG" id="eac:EAL2_c15560"/>
<name>W8U7J3_PEPAC</name>
<dbReference type="NCBIfam" id="TIGR00383">
    <property type="entry name" value="corA"/>
    <property type="match status" value="1"/>
</dbReference>
<dbReference type="PANTHER" id="PTHR46494">
    <property type="entry name" value="CORA FAMILY METAL ION TRANSPORTER (EUROFUNG)"/>
    <property type="match status" value="1"/>
</dbReference>
<feature type="transmembrane region" description="Helical" evidence="8">
    <location>
        <begin position="329"/>
        <end position="350"/>
    </location>
</feature>
<evidence type="ECO:0000256" key="8">
    <source>
        <dbReference type="RuleBase" id="RU362010"/>
    </source>
</evidence>
<dbReference type="GO" id="GO:0005886">
    <property type="term" value="C:plasma membrane"/>
    <property type="evidence" value="ECO:0007669"/>
    <property type="project" value="UniProtKB-SubCell"/>
</dbReference>
<evidence type="ECO:0000256" key="2">
    <source>
        <dbReference type="ARBA" id="ARBA00009765"/>
    </source>
</evidence>
<dbReference type="Pfam" id="PF01544">
    <property type="entry name" value="CorA"/>
    <property type="match status" value="1"/>
</dbReference>
<evidence type="ECO:0000256" key="6">
    <source>
        <dbReference type="ARBA" id="ARBA00022989"/>
    </source>
</evidence>
<dbReference type="GO" id="GO:0050897">
    <property type="term" value="F:cobalt ion binding"/>
    <property type="evidence" value="ECO:0007669"/>
    <property type="project" value="TreeGrafter"/>
</dbReference>
<dbReference type="Proteomes" id="UP000019591">
    <property type="component" value="Chromosome"/>
</dbReference>
<evidence type="ECO:0000256" key="7">
    <source>
        <dbReference type="ARBA" id="ARBA00023136"/>
    </source>
</evidence>
<keyword evidence="5 8" id="KW-0812">Transmembrane</keyword>
<dbReference type="PANTHER" id="PTHR46494:SF1">
    <property type="entry name" value="CORA FAMILY METAL ION TRANSPORTER (EUROFUNG)"/>
    <property type="match status" value="1"/>
</dbReference>
<keyword evidence="8" id="KW-0460">Magnesium</keyword>
<evidence type="ECO:0000256" key="5">
    <source>
        <dbReference type="ARBA" id="ARBA00022692"/>
    </source>
</evidence>